<dbReference type="Gene3D" id="3.40.50.300">
    <property type="entry name" value="P-loop containing nucleotide triphosphate hydrolases"/>
    <property type="match status" value="1"/>
</dbReference>
<proteinExistence type="predicted"/>
<comment type="caution">
    <text evidence="2">The sequence shown here is derived from an EMBL/GenBank/DDBJ whole genome shotgun (WGS) entry which is preliminary data.</text>
</comment>
<dbReference type="AlphaFoldDB" id="A0A317YHR4"/>
<dbReference type="Proteomes" id="UP000251960">
    <property type="component" value="Chromosome 1"/>
</dbReference>
<keyword evidence="2" id="KW-0378">Hydrolase</keyword>
<dbReference type="CDD" id="cd18809">
    <property type="entry name" value="SF1_C_RecD"/>
    <property type="match status" value="1"/>
</dbReference>
<dbReference type="EMBL" id="NCVQ01000001">
    <property type="protein sequence ID" value="PWZ58238.1"/>
    <property type="molecule type" value="Genomic_DNA"/>
</dbReference>
<dbReference type="InterPro" id="IPR027417">
    <property type="entry name" value="P-loop_NTPase"/>
</dbReference>
<protein>
    <submittedName>
        <fullName evidence="2">ATP-dependent DNA helicase PIF1</fullName>
    </submittedName>
</protein>
<accession>A0A317YHR4</accession>
<dbReference type="GO" id="GO:0004386">
    <property type="term" value="F:helicase activity"/>
    <property type="evidence" value="ECO:0007669"/>
    <property type="project" value="UniProtKB-KW"/>
</dbReference>
<keyword evidence="2" id="KW-0347">Helicase</keyword>
<organism evidence="2">
    <name type="scientific">Zea mays</name>
    <name type="common">Maize</name>
    <dbReference type="NCBI Taxonomy" id="4577"/>
    <lineage>
        <taxon>Eukaryota</taxon>
        <taxon>Viridiplantae</taxon>
        <taxon>Streptophyta</taxon>
        <taxon>Embryophyta</taxon>
        <taxon>Tracheophyta</taxon>
        <taxon>Spermatophyta</taxon>
        <taxon>Magnoliopsida</taxon>
        <taxon>Liliopsida</taxon>
        <taxon>Poales</taxon>
        <taxon>Poaceae</taxon>
        <taxon>PACMAD clade</taxon>
        <taxon>Panicoideae</taxon>
        <taxon>Andropogonodae</taxon>
        <taxon>Andropogoneae</taxon>
        <taxon>Tripsacinae</taxon>
        <taxon>Zea</taxon>
    </lineage>
</organism>
<feature type="domain" description="DNA helicase Pif1-like 2B" evidence="1">
    <location>
        <begin position="87"/>
        <end position="133"/>
    </location>
</feature>
<evidence type="ECO:0000313" key="2">
    <source>
        <dbReference type="EMBL" id="PWZ58238.1"/>
    </source>
</evidence>
<reference evidence="2" key="1">
    <citation type="journal article" date="2018" name="Nat. Genet.">
        <title>Extensive intraspecific gene order and gene structural variations between Mo17 and other maize genomes.</title>
        <authorList>
            <person name="Sun S."/>
            <person name="Zhou Y."/>
            <person name="Chen J."/>
            <person name="Shi J."/>
            <person name="Zhao H."/>
            <person name="Zhao H."/>
            <person name="Song W."/>
            <person name="Zhang M."/>
            <person name="Cui Y."/>
            <person name="Dong X."/>
            <person name="Liu H."/>
            <person name="Ma X."/>
            <person name="Jiao Y."/>
            <person name="Wang B."/>
            <person name="Wei X."/>
            <person name="Stein J.C."/>
            <person name="Glaubitz J.C."/>
            <person name="Lu F."/>
            <person name="Yu G."/>
            <person name="Liang C."/>
            <person name="Fengler K."/>
            <person name="Li B."/>
            <person name="Rafalski A."/>
            <person name="Schnable P.S."/>
            <person name="Ware D.H."/>
            <person name="Buckler E.S."/>
            <person name="Lai J."/>
        </authorList>
    </citation>
    <scope>NUCLEOTIDE SEQUENCE [LARGE SCALE GENOMIC DNA]</scope>
    <source>
        <tissue evidence="2">Seedling</tissue>
    </source>
</reference>
<dbReference type="PANTHER" id="PTHR23274:SF53">
    <property type="entry name" value="ATP-DEPENDENT DNA HELICASE"/>
    <property type="match status" value="1"/>
</dbReference>
<dbReference type="SUPFAM" id="SSF52540">
    <property type="entry name" value="P-loop containing nucleoside triphosphate hydrolases"/>
    <property type="match status" value="1"/>
</dbReference>
<evidence type="ECO:0000259" key="1">
    <source>
        <dbReference type="Pfam" id="PF21530"/>
    </source>
</evidence>
<dbReference type="FunFam" id="3.40.50.300:FF:002884">
    <property type="entry name" value="ATP-dependent DNA helicase"/>
    <property type="match status" value="1"/>
</dbReference>
<sequence length="255" mass="28830">MIFLLMPQGNNLSMLIESTYPNISEHYDDPDYLKARAILTPTNDMVDLVNDYIVSMIAGDTKEYRSCDTIIKGPNTNDDYDLLYPVEFLNSLQGNNFPQHLLVLKKGVPIMLLRNLNQSEGLCNGTRLIITSLGDLILEAKIITGIQTGKTVLIPRICLSLKNYKLPFVLERRQFPIKVCYAMTINKSQGQTLSDVGIYLKRPVFTHGQLYVAISRVTSKKGLKILIEDDNGKANNETKNIVYKEIFSRFSSINM</sequence>
<dbReference type="Pfam" id="PF21530">
    <property type="entry name" value="Pif1_2B_dom"/>
    <property type="match status" value="1"/>
</dbReference>
<dbReference type="PANTHER" id="PTHR23274">
    <property type="entry name" value="DNA HELICASE-RELATED"/>
    <property type="match status" value="1"/>
</dbReference>
<name>A0A317YHR4_MAIZE</name>
<dbReference type="InterPro" id="IPR049163">
    <property type="entry name" value="Pif1-like_2B_dom"/>
</dbReference>
<keyword evidence="2" id="KW-0547">Nucleotide-binding</keyword>
<keyword evidence="2" id="KW-0067">ATP-binding</keyword>
<gene>
    <name evidence="2" type="primary">PIF1_3</name>
    <name evidence="2" type="ORF">Zm00014a_028864</name>
</gene>